<dbReference type="AlphaFoldDB" id="A0A8B6BRE2"/>
<keyword evidence="2" id="KW-1185">Reference proteome</keyword>
<evidence type="ECO:0000313" key="2">
    <source>
        <dbReference type="Proteomes" id="UP000596742"/>
    </source>
</evidence>
<reference evidence="1" key="1">
    <citation type="submission" date="2018-11" db="EMBL/GenBank/DDBJ databases">
        <authorList>
            <person name="Alioto T."/>
            <person name="Alioto T."/>
        </authorList>
    </citation>
    <scope>NUCLEOTIDE SEQUENCE</scope>
</reference>
<dbReference type="EMBL" id="UYJE01000483">
    <property type="protein sequence ID" value="VDH93663.1"/>
    <property type="molecule type" value="Genomic_DNA"/>
</dbReference>
<sequence length="141" mass="16361">MARSTPARYSSWSNRRFMLQAVLLYVMQRIKCQYIKTYHAHKQKVFKFDESQIIPDILFDENLHLKENFSQKLYASSSVTLLEAVFQHFYVFSTNNGMSKSAMSNALQTEKSHLPQPNSLPPTFKEAKSLIKPLLMPLTKV</sequence>
<accession>A0A8B6BRE2</accession>
<organism evidence="1 2">
    <name type="scientific">Mytilus galloprovincialis</name>
    <name type="common">Mediterranean mussel</name>
    <dbReference type="NCBI Taxonomy" id="29158"/>
    <lineage>
        <taxon>Eukaryota</taxon>
        <taxon>Metazoa</taxon>
        <taxon>Spiralia</taxon>
        <taxon>Lophotrochozoa</taxon>
        <taxon>Mollusca</taxon>
        <taxon>Bivalvia</taxon>
        <taxon>Autobranchia</taxon>
        <taxon>Pteriomorphia</taxon>
        <taxon>Mytilida</taxon>
        <taxon>Mytiloidea</taxon>
        <taxon>Mytilidae</taxon>
        <taxon>Mytilinae</taxon>
        <taxon>Mytilus</taxon>
    </lineage>
</organism>
<name>A0A8B6BRE2_MYTGA</name>
<comment type="caution">
    <text evidence="1">The sequence shown here is derived from an EMBL/GenBank/DDBJ whole genome shotgun (WGS) entry which is preliminary data.</text>
</comment>
<evidence type="ECO:0000313" key="1">
    <source>
        <dbReference type="EMBL" id="VDH93663.1"/>
    </source>
</evidence>
<proteinExistence type="predicted"/>
<protein>
    <submittedName>
        <fullName evidence="1">Uncharacterized protein</fullName>
    </submittedName>
</protein>
<dbReference type="Proteomes" id="UP000596742">
    <property type="component" value="Unassembled WGS sequence"/>
</dbReference>
<gene>
    <name evidence="1" type="ORF">MGAL_10B023751</name>
</gene>